<comment type="caution">
    <text evidence="3">The sequence shown here is derived from an EMBL/GenBank/DDBJ whole genome shotgun (WGS) entry which is preliminary data.</text>
</comment>
<feature type="domain" description="Cupin type-2" evidence="2">
    <location>
        <begin position="41"/>
        <end position="108"/>
    </location>
</feature>
<proteinExistence type="predicted"/>
<dbReference type="Proteomes" id="UP001271648">
    <property type="component" value="Unassembled WGS sequence"/>
</dbReference>
<evidence type="ECO:0000313" key="4">
    <source>
        <dbReference type="Proteomes" id="UP001271648"/>
    </source>
</evidence>
<dbReference type="InterPro" id="IPR051610">
    <property type="entry name" value="GPI/OXD"/>
</dbReference>
<dbReference type="CDD" id="cd07008">
    <property type="entry name" value="cupin_yp_001338853-like"/>
    <property type="match status" value="1"/>
</dbReference>
<evidence type="ECO:0000313" key="3">
    <source>
        <dbReference type="EMBL" id="MDW0117768.1"/>
    </source>
</evidence>
<protein>
    <submittedName>
        <fullName evidence="3">Cupin domain-containing protein</fullName>
    </submittedName>
</protein>
<gene>
    <name evidence="3" type="ORF">QTL97_12535</name>
</gene>
<dbReference type="AlphaFoldDB" id="A0AAW9AF26"/>
<evidence type="ECO:0000256" key="1">
    <source>
        <dbReference type="ARBA" id="ARBA00022723"/>
    </source>
</evidence>
<reference evidence="3 4" key="1">
    <citation type="submission" date="2023-06" db="EMBL/GenBank/DDBJ databases">
        <title>Sporosarcina sp. nov., isolated from Korean traditional fermented seafood 'Jeotgal'.</title>
        <authorList>
            <person name="Yang A.I."/>
            <person name="Shin N.-R."/>
        </authorList>
    </citation>
    <scope>NUCLEOTIDE SEQUENCE [LARGE SCALE GENOMIC DNA]</scope>
    <source>
        <strain evidence="3 4">KCTC43456</strain>
    </source>
</reference>
<organism evidence="3 4">
    <name type="scientific">Sporosarcina thermotolerans</name>
    <dbReference type="NCBI Taxonomy" id="633404"/>
    <lineage>
        <taxon>Bacteria</taxon>
        <taxon>Bacillati</taxon>
        <taxon>Bacillota</taxon>
        <taxon>Bacilli</taxon>
        <taxon>Bacillales</taxon>
        <taxon>Caryophanaceae</taxon>
        <taxon>Sporosarcina</taxon>
    </lineage>
</organism>
<dbReference type="PANTHER" id="PTHR35848:SF6">
    <property type="entry name" value="CUPIN TYPE-2 DOMAIN-CONTAINING PROTEIN"/>
    <property type="match status" value="1"/>
</dbReference>
<evidence type="ECO:0000259" key="2">
    <source>
        <dbReference type="Pfam" id="PF07883"/>
    </source>
</evidence>
<keyword evidence="1" id="KW-0479">Metal-binding</keyword>
<dbReference type="RefSeq" id="WP_317940917.1">
    <property type="nucleotide sequence ID" value="NZ_JAUBDJ010000007.1"/>
</dbReference>
<name>A0AAW9AF26_9BACL</name>
<dbReference type="SUPFAM" id="SSF51182">
    <property type="entry name" value="RmlC-like cupins"/>
    <property type="match status" value="1"/>
</dbReference>
<accession>A0AAW9AF26</accession>
<dbReference type="EMBL" id="JAUBDJ010000007">
    <property type="protein sequence ID" value="MDW0117768.1"/>
    <property type="molecule type" value="Genomic_DNA"/>
</dbReference>
<dbReference type="PANTHER" id="PTHR35848">
    <property type="entry name" value="OXALATE-BINDING PROTEIN"/>
    <property type="match status" value="1"/>
</dbReference>
<sequence>MEVKTELATRRFFKLEDLAQFDPNKGKKTIFYETEKTAGAVWCLEPGQEIFKHSHTTSDDLWICLQGTGTFYPGNGEEVEITQGDLIVSYPGQQHGMRNTGDERFVCIGVAGPIPMDLVLH</sequence>
<dbReference type="Gene3D" id="2.60.120.10">
    <property type="entry name" value="Jelly Rolls"/>
    <property type="match status" value="1"/>
</dbReference>
<dbReference type="InterPro" id="IPR013096">
    <property type="entry name" value="Cupin_2"/>
</dbReference>
<keyword evidence="4" id="KW-1185">Reference proteome</keyword>
<dbReference type="GO" id="GO:0046872">
    <property type="term" value="F:metal ion binding"/>
    <property type="evidence" value="ECO:0007669"/>
    <property type="project" value="UniProtKB-KW"/>
</dbReference>
<dbReference type="Pfam" id="PF07883">
    <property type="entry name" value="Cupin_2"/>
    <property type="match status" value="1"/>
</dbReference>
<dbReference type="InterPro" id="IPR014710">
    <property type="entry name" value="RmlC-like_jellyroll"/>
</dbReference>
<dbReference type="InterPro" id="IPR011051">
    <property type="entry name" value="RmlC_Cupin_sf"/>
</dbReference>